<dbReference type="InterPro" id="IPR010992">
    <property type="entry name" value="IHF-like_DNA-bd_dom_sf"/>
</dbReference>
<dbReference type="GO" id="GO:0006270">
    <property type="term" value="P:DNA replication initiation"/>
    <property type="evidence" value="ECO:0007669"/>
    <property type="project" value="UniProtKB-ARBA"/>
</dbReference>
<keyword evidence="6" id="KW-1185">Reference proteome</keyword>
<keyword evidence="2" id="KW-0226">DNA condensation</keyword>
<evidence type="ECO:0000313" key="6">
    <source>
        <dbReference type="Proteomes" id="UP000070442"/>
    </source>
</evidence>
<organism evidence="5 6">
    <name type="scientific">Aedoeadaptatus coxii</name>
    <dbReference type="NCBI Taxonomy" id="755172"/>
    <lineage>
        <taxon>Bacteria</taxon>
        <taxon>Bacillati</taxon>
        <taxon>Bacillota</taxon>
        <taxon>Tissierellia</taxon>
        <taxon>Tissierellales</taxon>
        <taxon>Peptoniphilaceae</taxon>
        <taxon>Aedoeadaptatus</taxon>
    </lineage>
</organism>
<dbReference type="GO" id="GO:0005829">
    <property type="term" value="C:cytosol"/>
    <property type="evidence" value="ECO:0007669"/>
    <property type="project" value="UniProtKB-ARBA"/>
</dbReference>
<evidence type="ECO:0000313" key="5">
    <source>
        <dbReference type="EMBL" id="KXB67040.1"/>
    </source>
</evidence>
<dbReference type="GO" id="GO:0010467">
    <property type="term" value="P:gene expression"/>
    <property type="evidence" value="ECO:0007669"/>
    <property type="project" value="UniProtKB-ARBA"/>
</dbReference>
<dbReference type="PRINTS" id="PR01727">
    <property type="entry name" value="DNABINDINGHU"/>
</dbReference>
<dbReference type="GO" id="GO:0003677">
    <property type="term" value="F:DNA binding"/>
    <property type="evidence" value="ECO:0007669"/>
    <property type="project" value="UniProtKB-KW"/>
</dbReference>
<evidence type="ECO:0000256" key="3">
    <source>
        <dbReference type="ARBA" id="ARBA00023125"/>
    </source>
</evidence>
<dbReference type="InterPro" id="IPR000119">
    <property type="entry name" value="Hist_DNA-bd"/>
</dbReference>
<name>A0A134AHN7_9FIRM</name>
<dbReference type="CDD" id="cd13831">
    <property type="entry name" value="HU"/>
    <property type="match status" value="1"/>
</dbReference>
<dbReference type="RefSeq" id="WP_068367416.1">
    <property type="nucleotide sequence ID" value="NZ_CAIJCT010000010.1"/>
</dbReference>
<dbReference type="EMBL" id="LSDG01000023">
    <property type="protein sequence ID" value="KXB67040.1"/>
    <property type="molecule type" value="Genomic_DNA"/>
</dbReference>
<dbReference type="PANTHER" id="PTHR33175">
    <property type="entry name" value="DNA-BINDING PROTEIN HU"/>
    <property type="match status" value="1"/>
</dbReference>
<dbReference type="FunFam" id="4.10.520.10:FF:000001">
    <property type="entry name" value="DNA-binding protein HU"/>
    <property type="match status" value="1"/>
</dbReference>
<accession>A0A134AHN7</accession>
<dbReference type="GO" id="GO:0030261">
    <property type="term" value="P:chromosome condensation"/>
    <property type="evidence" value="ECO:0007669"/>
    <property type="project" value="UniProtKB-KW"/>
</dbReference>
<evidence type="ECO:0000256" key="1">
    <source>
        <dbReference type="ARBA" id="ARBA00010529"/>
    </source>
</evidence>
<dbReference type="SMART" id="SM00411">
    <property type="entry name" value="BHL"/>
    <property type="match status" value="1"/>
</dbReference>
<sequence>MNKSELIASIAEKSNLSKKDAENALNGFLSTIEEALSDGDKVQLVGFGTFEVRDRKAREGRNPRNPEEVIKIPASKAPVFRAGKALKESVNK</sequence>
<evidence type="ECO:0000256" key="4">
    <source>
        <dbReference type="RuleBase" id="RU003939"/>
    </source>
</evidence>
<dbReference type="PROSITE" id="PS00045">
    <property type="entry name" value="HISTONE_LIKE"/>
    <property type="match status" value="1"/>
</dbReference>
<reference evidence="6" key="1">
    <citation type="submission" date="2016-01" db="EMBL/GenBank/DDBJ databases">
        <authorList>
            <person name="Mitreva M."/>
            <person name="Pepin K.H."/>
            <person name="Mihindukulasuriya K.A."/>
            <person name="Fulton R."/>
            <person name="Fronick C."/>
            <person name="O'Laughlin M."/>
            <person name="Miner T."/>
            <person name="Herter B."/>
            <person name="Rosa B.A."/>
            <person name="Cordes M."/>
            <person name="Tomlinson C."/>
            <person name="Wollam A."/>
            <person name="Palsikar V.B."/>
            <person name="Mardis E.R."/>
            <person name="Wilson R.K."/>
        </authorList>
    </citation>
    <scope>NUCLEOTIDE SEQUENCE [LARGE SCALE GENOMIC DNA]</scope>
    <source>
        <strain evidence="6">DNF00729</strain>
    </source>
</reference>
<dbReference type="Gene3D" id="4.10.520.10">
    <property type="entry name" value="IHF-like DNA-binding proteins"/>
    <property type="match status" value="1"/>
</dbReference>
<dbReference type="GO" id="GO:1990103">
    <property type="term" value="C:DnaA-HU complex"/>
    <property type="evidence" value="ECO:0007669"/>
    <property type="project" value="UniProtKB-ARBA"/>
</dbReference>
<dbReference type="SUPFAM" id="SSF47729">
    <property type="entry name" value="IHF-like DNA-binding proteins"/>
    <property type="match status" value="1"/>
</dbReference>
<keyword evidence="3 5" id="KW-0238">DNA-binding</keyword>
<comment type="caution">
    <text evidence="5">The sequence shown here is derived from an EMBL/GenBank/DDBJ whole genome shotgun (WGS) entry which is preliminary data.</text>
</comment>
<comment type="similarity">
    <text evidence="1 4">Belongs to the bacterial histone-like protein family.</text>
</comment>
<dbReference type="GO" id="GO:1990178">
    <property type="term" value="C:HU-DNA complex"/>
    <property type="evidence" value="ECO:0007669"/>
    <property type="project" value="UniProtKB-ARBA"/>
</dbReference>
<evidence type="ECO:0000256" key="2">
    <source>
        <dbReference type="ARBA" id="ARBA00023067"/>
    </source>
</evidence>
<dbReference type="Pfam" id="PF00216">
    <property type="entry name" value="Bac_DNA_binding"/>
    <property type="match status" value="1"/>
</dbReference>
<protein>
    <submittedName>
        <fullName evidence="5">DNA-binding protein HU-beta</fullName>
    </submittedName>
</protein>
<dbReference type="STRING" id="755172.HMPREF1863_00766"/>
<dbReference type="AlphaFoldDB" id="A0A134AHN7"/>
<gene>
    <name evidence="5" type="ORF">HMPREF1863_00766</name>
</gene>
<dbReference type="Proteomes" id="UP000070442">
    <property type="component" value="Unassembled WGS sequence"/>
</dbReference>
<dbReference type="OrthoDB" id="9799835at2"/>
<proteinExistence type="inferred from homology"/>
<dbReference type="GO" id="GO:0030527">
    <property type="term" value="F:structural constituent of chromatin"/>
    <property type="evidence" value="ECO:0007669"/>
    <property type="project" value="InterPro"/>
</dbReference>
<dbReference type="PATRIC" id="fig|755172.3.peg.735"/>
<dbReference type="PANTHER" id="PTHR33175:SF3">
    <property type="entry name" value="DNA-BINDING PROTEIN HU-BETA"/>
    <property type="match status" value="1"/>
</dbReference>
<dbReference type="InterPro" id="IPR020816">
    <property type="entry name" value="Histone-like_DNA-bd_CS"/>
</dbReference>
<dbReference type="GO" id="GO:0042802">
    <property type="term" value="F:identical protein binding"/>
    <property type="evidence" value="ECO:0007669"/>
    <property type="project" value="UniProtKB-ARBA"/>
</dbReference>